<dbReference type="SUPFAM" id="SSF53474">
    <property type="entry name" value="alpha/beta-Hydrolases"/>
    <property type="match status" value="1"/>
</dbReference>
<keyword evidence="4" id="KW-1185">Reference proteome</keyword>
<accession>A0ABW7DTG6</accession>
<dbReference type="Proteomes" id="UP001605990">
    <property type="component" value="Unassembled WGS sequence"/>
</dbReference>
<organism evidence="3 4">
    <name type="scientific">Streptomyces rochei</name>
    <name type="common">Streptomyces parvullus</name>
    <dbReference type="NCBI Taxonomy" id="1928"/>
    <lineage>
        <taxon>Bacteria</taxon>
        <taxon>Bacillati</taxon>
        <taxon>Actinomycetota</taxon>
        <taxon>Actinomycetes</taxon>
        <taxon>Kitasatosporales</taxon>
        <taxon>Streptomycetaceae</taxon>
        <taxon>Streptomyces</taxon>
        <taxon>Streptomyces rochei group</taxon>
    </lineage>
</organism>
<sequence length="314" mass="34556">MTPQPTAATDPGHDGVHISHGRAWIDRSAGVRIGYTVAEPSSPPEKKASKTVVLLHGAPQTRHAWRHVLAPLARAGYRVIAPDYRGAGASSKPRDGYDKWTMAGDVHTLVHDELGIEGPVSVVGHDLGSMLAFGYALRYRDDVVSLTTMEAPLPGTDYYEQRKVAKSAWHFDFHANPDIAVYLTHGRERWYVTRFFDDLTYQPDAITDADVDVYARAFQAPGAMRALCEIYRELDRDARIHRDAVASGGRLSVPVLASGGAAQALAASYQGMCEEIADHVTGHLVEDSGHWVPEENPEGFVRMFLDFDHRARTA</sequence>
<evidence type="ECO:0000313" key="4">
    <source>
        <dbReference type="Proteomes" id="UP001605990"/>
    </source>
</evidence>
<reference evidence="3 4" key="1">
    <citation type="submission" date="2024-10" db="EMBL/GenBank/DDBJ databases">
        <title>Draft genome assembly of a novel steroid transforming actinomycete isolated from African clawed frog Xenopus laevis.</title>
        <authorList>
            <person name="Bragin E."/>
            <person name="Kollerov V."/>
            <person name="Donova M.V."/>
        </authorList>
    </citation>
    <scope>NUCLEOTIDE SEQUENCE [LARGE SCALE GENOMIC DNA]</scope>
    <source>
        <strain evidence="3 4">MTOC-St3</strain>
    </source>
</reference>
<feature type="domain" description="AB hydrolase-1" evidence="2">
    <location>
        <begin position="51"/>
        <end position="297"/>
    </location>
</feature>
<dbReference type="EMBL" id="JBIENY010000030">
    <property type="protein sequence ID" value="MFG6294143.1"/>
    <property type="molecule type" value="Genomic_DNA"/>
</dbReference>
<evidence type="ECO:0000256" key="1">
    <source>
        <dbReference type="ARBA" id="ARBA00022801"/>
    </source>
</evidence>
<keyword evidence="1 3" id="KW-0378">Hydrolase</keyword>
<dbReference type="RefSeq" id="WP_394392712.1">
    <property type="nucleotide sequence ID" value="NZ_JBIENY010000030.1"/>
</dbReference>
<proteinExistence type="predicted"/>
<dbReference type="GO" id="GO:0016787">
    <property type="term" value="F:hydrolase activity"/>
    <property type="evidence" value="ECO:0007669"/>
    <property type="project" value="UniProtKB-KW"/>
</dbReference>
<comment type="caution">
    <text evidence="3">The sequence shown here is derived from an EMBL/GenBank/DDBJ whole genome shotgun (WGS) entry which is preliminary data.</text>
</comment>
<dbReference type="PRINTS" id="PR00412">
    <property type="entry name" value="EPOXHYDRLASE"/>
</dbReference>
<evidence type="ECO:0000313" key="3">
    <source>
        <dbReference type="EMBL" id="MFG6294143.1"/>
    </source>
</evidence>
<gene>
    <name evidence="3" type="ORF">ACGU38_02045</name>
</gene>
<name>A0ABW7DTG6_STRRO</name>
<dbReference type="Pfam" id="PF00561">
    <property type="entry name" value="Abhydrolase_1"/>
    <property type="match status" value="1"/>
</dbReference>
<dbReference type="InterPro" id="IPR029058">
    <property type="entry name" value="AB_hydrolase_fold"/>
</dbReference>
<dbReference type="InterPro" id="IPR000639">
    <property type="entry name" value="Epox_hydrolase-like"/>
</dbReference>
<dbReference type="InterPro" id="IPR000073">
    <property type="entry name" value="AB_hydrolase_1"/>
</dbReference>
<protein>
    <submittedName>
        <fullName evidence="3">Alpha/beta fold hydrolase</fullName>
    </submittedName>
</protein>
<dbReference type="PRINTS" id="PR00111">
    <property type="entry name" value="ABHYDROLASE"/>
</dbReference>
<evidence type="ECO:0000259" key="2">
    <source>
        <dbReference type="Pfam" id="PF00561"/>
    </source>
</evidence>
<dbReference type="PANTHER" id="PTHR43329">
    <property type="entry name" value="EPOXIDE HYDROLASE"/>
    <property type="match status" value="1"/>
</dbReference>
<dbReference type="Gene3D" id="3.40.50.1820">
    <property type="entry name" value="alpha/beta hydrolase"/>
    <property type="match status" value="1"/>
</dbReference>